<dbReference type="STRING" id="758803.SAMN05421803_11910"/>
<accession>A0A1M6S2W9</accession>
<feature type="domain" description="PRC-barrel" evidence="1">
    <location>
        <begin position="3"/>
        <end position="92"/>
    </location>
</feature>
<dbReference type="Proteomes" id="UP000184452">
    <property type="component" value="Unassembled WGS sequence"/>
</dbReference>
<dbReference type="InterPro" id="IPR011033">
    <property type="entry name" value="PRC_barrel-like_sf"/>
</dbReference>
<evidence type="ECO:0000313" key="2">
    <source>
        <dbReference type="EMBL" id="SHK39182.1"/>
    </source>
</evidence>
<protein>
    <submittedName>
        <fullName evidence="2">PRC-barrel domain-containing protein</fullName>
    </submittedName>
</protein>
<name>A0A1M6S2W9_9ACTN</name>
<gene>
    <name evidence="2" type="ORF">SAMN05421803_11910</name>
</gene>
<sequence>MRRLRAGELIGLRVVDRNGREAGSVQDIVVRHREGAYTVLGLVVGRSAIAGRFGYGDSLAPPTPWGHLLGWLRRHERYVEWKDVVALREDRVEIGVDHQSLPRRWRDDS</sequence>
<dbReference type="AlphaFoldDB" id="A0A1M6S2W9"/>
<dbReference type="EMBL" id="FQZK01000019">
    <property type="protein sequence ID" value="SHK39182.1"/>
    <property type="molecule type" value="Genomic_DNA"/>
</dbReference>
<dbReference type="InterPro" id="IPR027275">
    <property type="entry name" value="PRC-brl_dom"/>
</dbReference>
<keyword evidence="3" id="KW-1185">Reference proteome</keyword>
<dbReference type="Pfam" id="PF05239">
    <property type="entry name" value="PRC"/>
    <property type="match status" value="1"/>
</dbReference>
<proteinExistence type="predicted"/>
<dbReference type="SUPFAM" id="SSF50346">
    <property type="entry name" value="PRC-barrel domain"/>
    <property type="match status" value="1"/>
</dbReference>
<dbReference type="Gene3D" id="2.30.30.240">
    <property type="entry name" value="PRC-barrel domain"/>
    <property type="match status" value="1"/>
</dbReference>
<organism evidence="2 3">
    <name type="scientific">Nocardiopsis flavescens</name>
    <dbReference type="NCBI Taxonomy" id="758803"/>
    <lineage>
        <taxon>Bacteria</taxon>
        <taxon>Bacillati</taxon>
        <taxon>Actinomycetota</taxon>
        <taxon>Actinomycetes</taxon>
        <taxon>Streptosporangiales</taxon>
        <taxon>Nocardiopsidaceae</taxon>
        <taxon>Nocardiopsis</taxon>
    </lineage>
</organism>
<dbReference type="RefSeq" id="WP_073381959.1">
    <property type="nucleotide sequence ID" value="NZ_FQZK01000019.1"/>
</dbReference>
<dbReference type="OrthoDB" id="3430164at2"/>
<evidence type="ECO:0000313" key="3">
    <source>
        <dbReference type="Proteomes" id="UP000184452"/>
    </source>
</evidence>
<reference evidence="2 3" key="1">
    <citation type="submission" date="2016-11" db="EMBL/GenBank/DDBJ databases">
        <authorList>
            <person name="Jaros S."/>
            <person name="Januszkiewicz K."/>
            <person name="Wedrychowicz H."/>
        </authorList>
    </citation>
    <scope>NUCLEOTIDE SEQUENCE [LARGE SCALE GENOMIC DNA]</scope>
    <source>
        <strain evidence="2 3">CGMCC 4.5723</strain>
    </source>
</reference>
<evidence type="ECO:0000259" key="1">
    <source>
        <dbReference type="Pfam" id="PF05239"/>
    </source>
</evidence>